<name>A0AAW0BP22_9AGAR</name>
<gene>
    <name evidence="1" type="ORF">R3P38DRAFT_2936550</name>
</gene>
<proteinExistence type="predicted"/>
<dbReference type="Proteomes" id="UP001362999">
    <property type="component" value="Unassembled WGS sequence"/>
</dbReference>
<comment type="caution">
    <text evidence="1">The sequence shown here is derived from an EMBL/GenBank/DDBJ whole genome shotgun (WGS) entry which is preliminary data.</text>
</comment>
<reference evidence="1 2" key="1">
    <citation type="journal article" date="2024" name="J Genomics">
        <title>Draft genome sequencing and assembly of Favolaschia claudopus CIRM-BRFM 2984 isolated from oak limbs.</title>
        <authorList>
            <person name="Navarro D."/>
            <person name="Drula E."/>
            <person name="Chaduli D."/>
            <person name="Cazenave R."/>
            <person name="Ahrendt S."/>
            <person name="Wang J."/>
            <person name="Lipzen A."/>
            <person name="Daum C."/>
            <person name="Barry K."/>
            <person name="Grigoriev I.V."/>
            <person name="Favel A."/>
            <person name="Rosso M.N."/>
            <person name="Martin F."/>
        </authorList>
    </citation>
    <scope>NUCLEOTIDE SEQUENCE [LARGE SCALE GENOMIC DNA]</scope>
    <source>
        <strain evidence="1 2">CIRM-BRFM 2984</strain>
    </source>
</reference>
<protein>
    <submittedName>
        <fullName evidence="1">Uncharacterized protein</fullName>
    </submittedName>
</protein>
<dbReference type="EMBL" id="JAWWNJ010000028">
    <property type="protein sequence ID" value="KAK7028431.1"/>
    <property type="molecule type" value="Genomic_DNA"/>
</dbReference>
<accession>A0AAW0BP22</accession>
<keyword evidence="2" id="KW-1185">Reference proteome</keyword>
<organism evidence="1 2">
    <name type="scientific">Favolaschia claudopus</name>
    <dbReference type="NCBI Taxonomy" id="2862362"/>
    <lineage>
        <taxon>Eukaryota</taxon>
        <taxon>Fungi</taxon>
        <taxon>Dikarya</taxon>
        <taxon>Basidiomycota</taxon>
        <taxon>Agaricomycotina</taxon>
        <taxon>Agaricomycetes</taxon>
        <taxon>Agaricomycetidae</taxon>
        <taxon>Agaricales</taxon>
        <taxon>Marasmiineae</taxon>
        <taxon>Mycenaceae</taxon>
        <taxon>Favolaschia</taxon>
    </lineage>
</organism>
<sequence length="558" mass="62196">MAGVALHVLRPPSSLSNSQSRPGMINMAFPCNYTYHRQSSWSKPSLNGLKRLKVEYLGAEGLQGLRYRLARIFRLKLRHGTPHTGYCEARNLIRDGAMADIVALAREAAEVVDHVFRDVGGVDIPGCSVSSKDGYSSLSSSITPGLVQLRLSPGLERWKEDQQLAGKILPTKGSGLTQASPSILDMFGAEDWPEALKTNNAFFGCGIASLLIGAADPATLFSNYVTDMVFYYEHGYNHVFPELEPLIERGLTDRHAKRTPGGKIALEKKHKSHLKNRSARFDRRTAQIVFFADSSLLGMAAESVARGFDPAAVMSDLVFSSPGTDVVDVGRDLVNSEVMNSFLNVADVTDNGVVSEDVLRRVYDAYAATGARMLTERWQEPVARMCAALYTWHIQNDRHFFFRSAILGWPKARKTPARPQREADFDEVFDSEYHTTGFSRPLDAKYTCDGKDTCDHVRRLLSRNPQPLLKELWQYLVTRPLEYVRGGKIDEERERDLAEGSRLRMARALSQGMVLEVVWIVAHANHHAWQVNYLFEAAMFGSILDGGKLAGKLDRVEG</sequence>
<evidence type="ECO:0000313" key="1">
    <source>
        <dbReference type="EMBL" id="KAK7028431.1"/>
    </source>
</evidence>
<evidence type="ECO:0000313" key="2">
    <source>
        <dbReference type="Proteomes" id="UP001362999"/>
    </source>
</evidence>
<dbReference type="AlphaFoldDB" id="A0AAW0BP22"/>